<dbReference type="EMBL" id="AXCR01000011">
    <property type="protein sequence ID" value="KJR81300.1"/>
    <property type="molecule type" value="Genomic_DNA"/>
</dbReference>
<name>A0A0F2LXT0_SPOSC</name>
<accession>A0A0F2LXT0</accession>
<reference evidence="1 2" key="2">
    <citation type="journal article" date="2015" name="Eukaryot. Cell">
        <title>Asexual propagation of a virulent clone complex in a human and feline outbreak of sporotrichosis.</title>
        <authorList>
            <person name="Teixeira Mde M."/>
            <person name="Rodrigues A.M."/>
            <person name="Tsui C.K."/>
            <person name="de Almeida L.G."/>
            <person name="Van Diepeningen A.D."/>
            <person name="van den Ende B.G."/>
            <person name="Fernandes G.F."/>
            <person name="Kano R."/>
            <person name="Hamelin R.C."/>
            <person name="Lopes-Bezerra L.M."/>
            <person name="Vasconcelos A.T."/>
            <person name="de Hoog S."/>
            <person name="de Camargo Z.P."/>
            <person name="Felipe M.S."/>
        </authorList>
    </citation>
    <scope>NUCLEOTIDE SEQUENCE [LARGE SCALE GENOMIC DNA]</scope>
    <source>
        <strain evidence="1 2">1099-18</strain>
    </source>
</reference>
<evidence type="ECO:0000313" key="2">
    <source>
        <dbReference type="Proteomes" id="UP000033710"/>
    </source>
</evidence>
<proteinExistence type="predicted"/>
<evidence type="ECO:0000313" key="1">
    <source>
        <dbReference type="EMBL" id="KJR81300.1"/>
    </source>
</evidence>
<dbReference type="KEGG" id="ssck:SPSK_01328"/>
<dbReference type="RefSeq" id="XP_016583976.1">
    <property type="nucleotide sequence ID" value="XM_016728256.1"/>
</dbReference>
<reference evidence="1 2" key="1">
    <citation type="journal article" date="2014" name="BMC Genomics">
        <title>Comparative genomics of the major fungal agents of human and animal Sporotrichosis: Sporothrix schenckii and Sporothrix brasiliensis.</title>
        <authorList>
            <person name="Teixeira M.M."/>
            <person name="de Almeida L.G."/>
            <person name="Kubitschek-Barreira P."/>
            <person name="Alves F.L."/>
            <person name="Kioshima E.S."/>
            <person name="Abadio A.K."/>
            <person name="Fernandes L."/>
            <person name="Derengowski L.S."/>
            <person name="Ferreira K.S."/>
            <person name="Souza R.C."/>
            <person name="Ruiz J.C."/>
            <person name="de Andrade N.C."/>
            <person name="Paes H.C."/>
            <person name="Nicola A.M."/>
            <person name="Albuquerque P."/>
            <person name="Gerber A.L."/>
            <person name="Martins V.P."/>
            <person name="Peconick L.D."/>
            <person name="Neto A.V."/>
            <person name="Chaucanez C.B."/>
            <person name="Silva P.A."/>
            <person name="Cunha O.L."/>
            <person name="de Oliveira F.F."/>
            <person name="dos Santos T.C."/>
            <person name="Barros A.L."/>
            <person name="Soares M.A."/>
            <person name="de Oliveira L.M."/>
            <person name="Marini M.M."/>
            <person name="Villalobos-Duno H."/>
            <person name="Cunha M.M."/>
            <person name="de Hoog S."/>
            <person name="da Silveira J.F."/>
            <person name="Henrissat B."/>
            <person name="Nino-Vega G.A."/>
            <person name="Cisalpino P.S."/>
            <person name="Mora-Montes H.M."/>
            <person name="Almeida S.R."/>
            <person name="Stajich J.E."/>
            <person name="Lopes-Bezerra L.M."/>
            <person name="Vasconcelos A.T."/>
            <person name="Felipe M.S."/>
        </authorList>
    </citation>
    <scope>NUCLEOTIDE SEQUENCE [LARGE SCALE GENOMIC DNA]</scope>
    <source>
        <strain evidence="1 2">1099-18</strain>
    </source>
</reference>
<dbReference type="VEuPathDB" id="FungiDB:SPSK_01328"/>
<protein>
    <submittedName>
        <fullName evidence="1">Uncharacterized protein</fullName>
    </submittedName>
</protein>
<comment type="caution">
    <text evidence="1">The sequence shown here is derived from an EMBL/GenBank/DDBJ whole genome shotgun (WGS) entry which is preliminary data.</text>
</comment>
<dbReference type="Proteomes" id="UP000033710">
    <property type="component" value="Unassembled WGS sequence"/>
</dbReference>
<dbReference type="AlphaFoldDB" id="A0A0F2LXT0"/>
<gene>
    <name evidence="1" type="ORF">SPSK_01328</name>
</gene>
<dbReference type="GeneID" id="27663533"/>
<organism evidence="1 2">
    <name type="scientific">Sporothrix schenckii 1099-18</name>
    <dbReference type="NCBI Taxonomy" id="1397361"/>
    <lineage>
        <taxon>Eukaryota</taxon>
        <taxon>Fungi</taxon>
        <taxon>Dikarya</taxon>
        <taxon>Ascomycota</taxon>
        <taxon>Pezizomycotina</taxon>
        <taxon>Sordariomycetes</taxon>
        <taxon>Sordariomycetidae</taxon>
        <taxon>Ophiostomatales</taxon>
        <taxon>Ophiostomataceae</taxon>
        <taxon>Sporothrix</taxon>
    </lineage>
</organism>
<sequence length="87" mass="9565">MSSSAVSPQSPRQLCHTMKKPRQSMFSNSRCKIVDGAGFSLRTAPTLTGLCQQTLAPEWKYNRLTACHLSFSFVLNSARQCQALGEA</sequence>